<accession>A0A1H3D8U4</accession>
<reference evidence="6" key="1">
    <citation type="submission" date="2016-10" db="EMBL/GenBank/DDBJ databases">
        <authorList>
            <person name="Varghese N."/>
            <person name="Submissions S."/>
        </authorList>
    </citation>
    <scope>NUCLEOTIDE SEQUENCE [LARGE SCALE GENOMIC DNA]</scope>
    <source>
        <strain evidence="6">VPI 5359</strain>
    </source>
</reference>
<sequence length="238" mass="26967">MNFIFDIDDTLYDQKDIFEGAYREIFGDGDELPIETLFVRSRVRSDEVFGMVEAGELPPEKMYAYRVCKAFEDCGAILSEDRAMAFQEAYAKNQANMQLLPGIIRILDWLKERGVVMGIITNGPGPHQRRKIEALGLKHWFPEKSFFISGEMGVAKPDIRAFRMVEERLGIDGGQSVFIGDAFHNDVLGAKNAGWQSIWVNRRRNPLPEDAVAPPDFIIQDEDELMAVVAHLIHESDS</sequence>
<proteinExistence type="predicted"/>
<dbReference type="SFLD" id="SFLDS00003">
    <property type="entry name" value="Haloacid_Dehalogenase"/>
    <property type="match status" value="1"/>
</dbReference>
<keyword evidence="4" id="KW-0460">Magnesium</keyword>
<dbReference type="InterPro" id="IPR006439">
    <property type="entry name" value="HAD-SF_hydro_IA"/>
</dbReference>
<dbReference type="EMBL" id="FNOU01000004">
    <property type="protein sequence ID" value="SDX62942.1"/>
    <property type="molecule type" value="Genomic_DNA"/>
</dbReference>
<organism evidence="5 6">
    <name type="scientific">Eubacterium barkeri</name>
    <name type="common">Clostridium barkeri</name>
    <dbReference type="NCBI Taxonomy" id="1528"/>
    <lineage>
        <taxon>Bacteria</taxon>
        <taxon>Bacillati</taxon>
        <taxon>Bacillota</taxon>
        <taxon>Clostridia</taxon>
        <taxon>Eubacteriales</taxon>
        <taxon>Eubacteriaceae</taxon>
        <taxon>Eubacterium</taxon>
    </lineage>
</organism>
<gene>
    <name evidence="5" type="ORF">SAMN04488579_104135</name>
</gene>
<dbReference type="InterPro" id="IPR036412">
    <property type="entry name" value="HAD-like_sf"/>
</dbReference>
<dbReference type="Gene3D" id="1.10.150.240">
    <property type="entry name" value="Putative phosphatase, domain 2"/>
    <property type="match status" value="1"/>
</dbReference>
<evidence type="ECO:0000256" key="2">
    <source>
        <dbReference type="ARBA" id="ARBA00022723"/>
    </source>
</evidence>
<dbReference type="GO" id="GO:0044281">
    <property type="term" value="P:small molecule metabolic process"/>
    <property type="evidence" value="ECO:0007669"/>
    <property type="project" value="UniProtKB-ARBA"/>
</dbReference>
<dbReference type="Gene3D" id="3.40.50.1000">
    <property type="entry name" value="HAD superfamily/HAD-like"/>
    <property type="match status" value="1"/>
</dbReference>
<evidence type="ECO:0000313" key="5">
    <source>
        <dbReference type="EMBL" id="SDX62942.1"/>
    </source>
</evidence>
<dbReference type="GO" id="GO:0016791">
    <property type="term" value="F:phosphatase activity"/>
    <property type="evidence" value="ECO:0007669"/>
    <property type="project" value="TreeGrafter"/>
</dbReference>
<evidence type="ECO:0000256" key="4">
    <source>
        <dbReference type="ARBA" id="ARBA00022842"/>
    </source>
</evidence>
<keyword evidence="6" id="KW-1185">Reference proteome</keyword>
<dbReference type="PRINTS" id="PR00413">
    <property type="entry name" value="HADHALOGNASE"/>
</dbReference>
<dbReference type="Pfam" id="PF00702">
    <property type="entry name" value="Hydrolase"/>
    <property type="match status" value="1"/>
</dbReference>
<dbReference type="PANTHER" id="PTHR46470">
    <property type="entry name" value="N-ACYLNEURAMINATE-9-PHOSPHATASE"/>
    <property type="match status" value="1"/>
</dbReference>
<dbReference type="RefSeq" id="WP_090243758.1">
    <property type="nucleotide sequence ID" value="NZ_FNOU01000004.1"/>
</dbReference>
<dbReference type="PANTHER" id="PTHR46470:SF2">
    <property type="entry name" value="GLYCERALDEHYDE 3-PHOSPHATE PHOSPHATASE"/>
    <property type="match status" value="1"/>
</dbReference>
<dbReference type="SFLD" id="SFLDG01129">
    <property type="entry name" value="C1.5:_HAD__Beta-PGM__Phosphata"/>
    <property type="match status" value="1"/>
</dbReference>
<dbReference type="NCBIfam" id="TIGR01509">
    <property type="entry name" value="HAD-SF-IA-v3"/>
    <property type="match status" value="1"/>
</dbReference>
<comment type="cofactor">
    <cofactor evidence="1">
        <name>Mg(2+)</name>
        <dbReference type="ChEBI" id="CHEBI:18420"/>
    </cofactor>
</comment>
<dbReference type="GO" id="GO:0046872">
    <property type="term" value="F:metal ion binding"/>
    <property type="evidence" value="ECO:0007669"/>
    <property type="project" value="UniProtKB-KW"/>
</dbReference>
<dbReference type="STRING" id="1528.SAMN04488579_104135"/>
<dbReference type="NCBIfam" id="TIGR01549">
    <property type="entry name" value="HAD-SF-IA-v1"/>
    <property type="match status" value="1"/>
</dbReference>
<dbReference type="SUPFAM" id="SSF56784">
    <property type="entry name" value="HAD-like"/>
    <property type="match status" value="1"/>
</dbReference>
<protein>
    <submittedName>
        <fullName evidence="5">Putative hydrolase of the HAD superfamily</fullName>
    </submittedName>
</protein>
<evidence type="ECO:0000256" key="3">
    <source>
        <dbReference type="ARBA" id="ARBA00022801"/>
    </source>
</evidence>
<dbReference type="InterPro" id="IPR023198">
    <property type="entry name" value="PGP-like_dom2"/>
</dbReference>
<evidence type="ECO:0000313" key="6">
    <source>
        <dbReference type="Proteomes" id="UP000199652"/>
    </source>
</evidence>
<dbReference type="InterPro" id="IPR023214">
    <property type="entry name" value="HAD_sf"/>
</dbReference>
<dbReference type="Proteomes" id="UP000199652">
    <property type="component" value="Unassembled WGS sequence"/>
</dbReference>
<dbReference type="AlphaFoldDB" id="A0A1H3D8U4"/>
<keyword evidence="3 5" id="KW-0378">Hydrolase</keyword>
<dbReference type="OrthoDB" id="9794086at2"/>
<keyword evidence="2" id="KW-0479">Metal-binding</keyword>
<name>A0A1H3D8U4_EUBBA</name>
<evidence type="ECO:0000256" key="1">
    <source>
        <dbReference type="ARBA" id="ARBA00001946"/>
    </source>
</evidence>
<dbReference type="InterPro" id="IPR051400">
    <property type="entry name" value="HAD-like_hydrolase"/>
</dbReference>